<gene>
    <name evidence="1" type="ORF">F7725_010761</name>
</gene>
<dbReference type="EMBL" id="JAAKFY010000004">
    <property type="protein sequence ID" value="KAF3857560.1"/>
    <property type="molecule type" value="Genomic_DNA"/>
</dbReference>
<reference evidence="1 2" key="1">
    <citation type="submission" date="2020-03" db="EMBL/GenBank/DDBJ databases">
        <title>Dissostichus mawsoni Genome sequencing and assembly.</title>
        <authorList>
            <person name="Park H."/>
        </authorList>
    </citation>
    <scope>NUCLEOTIDE SEQUENCE [LARGE SCALE GENOMIC DNA]</scope>
    <source>
        <strain evidence="1">DM0001</strain>
        <tissue evidence="1">Muscle</tissue>
    </source>
</reference>
<name>A0A7J5Z7I8_DISMA</name>
<protein>
    <submittedName>
        <fullName evidence="1">Uncharacterized protein</fullName>
    </submittedName>
</protein>
<accession>A0A7J5Z7I8</accession>
<evidence type="ECO:0000313" key="1">
    <source>
        <dbReference type="EMBL" id="KAF3857560.1"/>
    </source>
</evidence>
<evidence type="ECO:0000313" key="2">
    <source>
        <dbReference type="Proteomes" id="UP000518266"/>
    </source>
</evidence>
<proteinExistence type="predicted"/>
<dbReference type="AlphaFoldDB" id="A0A7J5Z7I8"/>
<organism evidence="1 2">
    <name type="scientific">Dissostichus mawsoni</name>
    <name type="common">Antarctic cod</name>
    <dbReference type="NCBI Taxonomy" id="36200"/>
    <lineage>
        <taxon>Eukaryota</taxon>
        <taxon>Metazoa</taxon>
        <taxon>Chordata</taxon>
        <taxon>Craniata</taxon>
        <taxon>Vertebrata</taxon>
        <taxon>Euteleostomi</taxon>
        <taxon>Actinopterygii</taxon>
        <taxon>Neopterygii</taxon>
        <taxon>Teleostei</taxon>
        <taxon>Neoteleostei</taxon>
        <taxon>Acanthomorphata</taxon>
        <taxon>Eupercaria</taxon>
        <taxon>Perciformes</taxon>
        <taxon>Notothenioidei</taxon>
        <taxon>Nototheniidae</taxon>
        <taxon>Dissostichus</taxon>
    </lineage>
</organism>
<comment type="caution">
    <text evidence="1">The sequence shown here is derived from an EMBL/GenBank/DDBJ whole genome shotgun (WGS) entry which is preliminary data.</text>
</comment>
<sequence length="76" mass="8080">MVINPMCCCVDEVSGNIRLPVLSSWTQVRPPDPAVGTTSTTSPLFSSSSSEFAASKSCMVSTCRQKTPSPPLRTTD</sequence>
<dbReference type="Proteomes" id="UP000518266">
    <property type="component" value="Unassembled WGS sequence"/>
</dbReference>
<keyword evidence="2" id="KW-1185">Reference proteome</keyword>